<comment type="caution">
    <text evidence="7">The sequence shown here is derived from an EMBL/GenBank/DDBJ whole genome shotgun (WGS) entry which is preliminary data.</text>
</comment>
<evidence type="ECO:0000256" key="5">
    <source>
        <dbReference type="ARBA" id="ARBA00023014"/>
    </source>
</evidence>
<feature type="signal peptide" evidence="6">
    <location>
        <begin position="1"/>
        <end position="21"/>
    </location>
</feature>
<dbReference type="Pfam" id="PF12831">
    <property type="entry name" value="FAD_oxidored"/>
    <property type="match status" value="1"/>
</dbReference>
<dbReference type="OrthoDB" id="9780658at2"/>
<reference evidence="7 8" key="1">
    <citation type="journal article" date="2015" name="Int. J. Syst. Evol. Microbiol.">
        <title>Mariniphaga sediminis sp. nov., isolated from coastal sediment.</title>
        <authorList>
            <person name="Wang F.Q."/>
            <person name="Shen Q.Y."/>
            <person name="Chen G.J."/>
            <person name="Du Z.J."/>
        </authorList>
    </citation>
    <scope>NUCLEOTIDE SEQUENCE [LARGE SCALE GENOMIC DNA]</scope>
    <source>
        <strain evidence="7 8">SY21</strain>
    </source>
</reference>
<sequence>MKNSMKKIILLAVTFIFCASASTQIIFLETEKFEDKGGWVIDPLFIDQMGSPFLLAHGIGKPVDDAKTVIEINEPGDYSVWVRTRNWNADWDESQSPGRYQILFNGKPLPNEFGIAPSKWGWINGGSIYLDQEDVEIRLHDLTGFDGRCDAIILTKDKYFVPSNDNEELTKLREALLGAQTIDEGDFDLVVVGAGLAGLTTALSAARLGVKTALVHNRPIVGGNNSSEINIVIQGGICLPPYKNIGKVVAEIGNVYDKHDYVISAIKNEPNIKLFLNMHGNGVEMDGTKIKSVLATNILTADRHKFKCKYVADCTGDGAIGFLAGAEYRIGREPRREFGEVLAPEEPSSLSYGSTVKWNATKTKKQEGFPVTPWALQFSEVTVQYATSYDWDWETGFRYNQIEDFEYIRDYFLRVIYGNWSYIKNFSKRKEDYKDYDLTYVSFVPGKRESRRLIGDVIFTQQDIEGEYVKYDDAFVKGTYSIDQHFPHPENTVQFPGEEFRSIQKHCYNPLGPTEPKIPGVNINNPYLIPYRCLYSKNINNLFMAGRDISVSHIALTSTRLQGATGMMGEIVGMASSVCVKNECSPREVYTLHLSKLKKLVQQGIMIPNVPENVKFVPEWH</sequence>
<protein>
    <submittedName>
        <fullName evidence="7">FAD-dependent oxidoreductase</fullName>
    </submittedName>
</protein>
<dbReference type="GO" id="GO:0016491">
    <property type="term" value="F:oxidoreductase activity"/>
    <property type="evidence" value="ECO:0007669"/>
    <property type="project" value="UniProtKB-KW"/>
</dbReference>
<proteinExistence type="predicted"/>
<dbReference type="GO" id="GO:0051539">
    <property type="term" value="F:4 iron, 4 sulfur cluster binding"/>
    <property type="evidence" value="ECO:0007669"/>
    <property type="project" value="UniProtKB-KW"/>
</dbReference>
<dbReference type="GO" id="GO:0046872">
    <property type="term" value="F:metal ion binding"/>
    <property type="evidence" value="ECO:0007669"/>
    <property type="project" value="UniProtKB-KW"/>
</dbReference>
<dbReference type="Proteomes" id="UP000266441">
    <property type="component" value="Unassembled WGS sequence"/>
</dbReference>
<keyword evidence="3" id="KW-0560">Oxidoreductase</keyword>
<dbReference type="PANTHER" id="PTHR43498:SF1">
    <property type="entry name" value="COB--COM HETERODISULFIDE REDUCTASE IRON-SULFUR SUBUNIT A"/>
    <property type="match status" value="1"/>
</dbReference>
<evidence type="ECO:0000256" key="4">
    <source>
        <dbReference type="ARBA" id="ARBA00023004"/>
    </source>
</evidence>
<dbReference type="InterPro" id="IPR039650">
    <property type="entry name" value="HdrA-like"/>
</dbReference>
<dbReference type="PANTHER" id="PTHR43498">
    <property type="entry name" value="FERREDOXIN:COB-COM HETERODISULFIDE REDUCTASE SUBUNIT A"/>
    <property type="match status" value="1"/>
</dbReference>
<evidence type="ECO:0000256" key="1">
    <source>
        <dbReference type="ARBA" id="ARBA00022485"/>
    </source>
</evidence>
<keyword evidence="5" id="KW-0411">Iron-sulfur</keyword>
<dbReference type="InterPro" id="IPR036188">
    <property type="entry name" value="FAD/NAD-bd_sf"/>
</dbReference>
<evidence type="ECO:0000256" key="2">
    <source>
        <dbReference type="ARBA" id="ARBA00022723"/>
    </source>
</evidence>
<dbReference type="Gene3D" id="3.50.50.60">
    <property type="entry name" value="FAD/NAD(P)-binding domain"/>
    <property type="match status" value="1"/>
</dbReference>
<feature type="chain" id="PRO_5017407735" evidence="6">
    <location>
        <begin position="22"/>
        <end position="621"/>
    </location>
</feature>
<gene>
    <name evidence="7" type="ORF">D1164_01830</name>
</gene>
<keyword evidence="8" id="KW-1185">Reference proteome</keyword>
<name>A0A399DBF8_9BACT</name>
<dbReference type="EMBL" id="QWET01000001">
    <property type="protein sequence ID" value="RIH67190.1"/>
    <property type="molecule type" value="Genomic_DNA"/>
</dbReference>
<dbReference type="SUPFAM" id="SSF51905">
    <property type="entry name" value="FAD/NAD(P)-binding domain"/>
    <property type="match status" value="1"/>
</dbReference>
<keyword evidence="6" id="KW-0732">Signal</keyword>
<evidence type="ECO:0000313" key="8">
    <source>
        <dbReference type="Proteomes" id="UP000266441"/>
    </source>
</evidence>
<keyword evidence="2" id="KW-0479">Metal-binding</keyword>
<keyword evidence="1" id="KW-0004">4Fe-4S</keyword>
<keyword evidence="4" id="KW-0408">Iron</keyword>
<evidence type="ECO:0000256" key="3">
    <source>
        <dbReference type="ARBA" id="ARBA00023002"/>
    </source>
</evidence>
<evidence type="ECO:0000313" key="7">
    <source>
        <dbReference type="EMBL" id="RIH67190.1"/>
    </source>
</evidence>
<accession>A0A399DBF8</accession>
<dbReference type="AlphaFoldDB" id="A0A399DBF8"/>
<evidence type="ECO:0000256" key="6">
    <source>
        <dbReference type="SAM" id="SignalP"/>
    </source>
</evidence>
<organism evidence="7 8">
    <name type="scientific">Mariniphaga sediminis</name>
    <dbReference type="NCBI Taxonomy" id="1628158"/>
    <lineage>
        <taxon>Bacteria</taxon>
        <taxon>Pseudomonadati</taxon>
        <taxon>Bacteroidota</taxon>
        <taxon>Bacteroidia</taxon>
        <taxon>Marinilabiliales</taxon>
        <taxon>Prolixibacteraceae</taxon>
        <taxon>Mariniphaga</taxon>
    </lineage>
</organism>